<feature type="transmembrane region" description="Helical" evidence="3">
    <location>
        <begin position="79"/>
        <end position="99"/>
    </location>
</feature>
<dbReference type="EMBL" id="JBEPSB010000001">
    <property type="protein sequence ID" value="MET4559036.1"/>
    <property type="molecule type" value="Genomic_DNA"/>
</dbReference>
<feature type="transmembrane region" description="Helical" evidence="3">
    <location>
        <begin position="167"/>
        <end position="186"/>
    </location>
</feature>
<dbReference type="CDD" id="cd14686">
    <property type="entry name" value="bZIP"/>
    <property type="match status" value="1"/>
</dbReference>
<feature type="transmembrane region" description="Helical" evidence="3">
    <location>
        <begin position="520"/>
        <end position="538"/>
    </location>
</feature>
<feature type="transmembrane region" description="Helical" evidence="3">
    <location>
        <begin position="140"/>
        <end position="161"/>
    </location>
</feature>
<keyword evidence="3" id="KW-1133">Transmembrane helix</keyword>
<dbReference type="InterPro" id="IPR019286">
    <property type="entry name" value="DUF2339_TM"/>
</dbReference>
<feature type="transmembrane region" description="Helical" evidence="3">
    <location>
        <begin position="213"/>
        <end position="232"/>
    </location>
</feature>
<feature type="transmembrane region" description="Helical" evidence="3">
    <location>
        <begin position="346"/>
        <end position="368"/>
    </location>
</feature>
<evidence type="ECO:0000256" key="2">
    <source>
        <dbReference type="SAM" id="MobiDB-lite"/>
    </source>
</evidence>
<feature type="transmembrane region" description="Helical" evidence="3">
    <location>
        <begin position="586"/>
        <end position="606"/>
    </location>
</feature>
<comment type="caution">
    <text evidence="4">The sequence shown here is derived from an EMBL/GenBank/DDBJ whole genome shotgun (WGS) entry which is preliminary data.</text>
</comment>
<evidence type="ECO:0000256" key="1">
    <source>
        <dbReference type="SAM" id="Coils"/>
    </source>
</evidence>
<sequence>MSLELEQRIAKLEKEVVDLRQEVDALKQSPAVDKTSTLNARKSMLEQTSPTPTPNPRPMPVHEKTVQPQRSLEERIMWALPKVFMVILVLGVLWGLKLVSDYGYLSNEVKIILAYILSISLAVIAYVIEVKKFGSSAIMISLYGGAFIIGILTTAAGAILYEVLGLTMALIIAVIFIGYGITISYFKKNEVLTLFVAFTSLLLPYLLEYMDFSSVIILIFVIVLFSMLQFVILQHKQKIALYVATFFTVLAVSVVAFMNSDNQVVFAIGMLIVLALYFMSWCRLYNPESTWKHLHVGMQFSLGTFSLLLMNLIIRNVDYNELLLIVLLSLFVAVASYGYKQKWQEAFDSAVTLAFITLCNTLLIMNMPDKVDDLLLPLMTFAGVMISLRLRVSMMKVVSSLFFTIALFVSYTVHEPTPFFSIAHVSLLMPGVYLIVIYLYALRPKETLNTFEKLMKDMYVLDLLAVITTGYILAYVGKLDTAYFAGVSEIPHSMFILLALIFALSLLLPVKWKGRALTPVLGVFFLFFTLLLTVLPYNMQGIEWINLATRLVYMAVIVAIVIDLLMKGRIYQLYEERMAKFLDTTVSAGVVLVMLAIWGFVYQLAYNSLLDWKLSIALSTMTLFLTASISLWLSSVHHLRKLRLTGFAVLAIAFIKLIFLDLSALDLLIRAILFITIGGIGMLLSGRLLRK</sequence>
<evidence type="ECO:0000256" key="3">
    <source>
        <dbReference type="SAM" id="Phobius"/>
    </source>
</evidence>
<evidence type="ECO:0000313" key="4">
    <source>
        <dbReference type="EMBL" id="MET4559036.1"/>
    </source>
</evidence>
<keyword evidence="5" id="KW-1185">Reference proteome</keyword>
<feature type="transmembrane region" description="Helical" evidence="3">
    <location>
        <begin position="644"/>
        <end position="662"/>
    </location>
</feature>
<feature type="transmembrane region" description="Helical" evidence="3">
    <location>
        <begin position="294"/>
        <end position="314"/>
    </location>
</feature>
<feature type="transmembrane region" description="Helical" evidence="3">
    <location>
        <begin position="668"/>
        <end position="689"/>
    </location>
</feature>
<feature type="transmembrane region" description="Helical" evidence="3">
    <location>
        <begin position="544"/>
        <end position="565"/>
    </location>
</feature>
<reference evidence="4 5" key="1">
    <citation type="submission" date="2024-06" db="EMBL/GenBank/DDBJ databases">
        <title>Sorghum-associated microbial communities from plants grown in Nebraska, USA.</title>
        <authorList>
            <person name="Schachtman D."/>
        </authorList>
    </citation>
    <scope>NUCLEOTIDE SEQUENCE [LARGE SCALE GENOMIC DNA]</scope>
    <source>
        <strain evidence="4 5">736</strain>
    </source>
</reference>
<keyword evidence="3" id="KW-0472">Membrane</keyword>
<dbReference type="Pfam" id="PF10101">
    <property type="entry name" value="DUF2339"/>
    <property type="match status" value="1"/>
</dbReference>
<organism evidence="4 5">
    <name type="scientific">Lysinibacillus parviboronicapiens</name>
    <dbReference type="NCBI Taxonomy" id="436516"/>
    <lineage>
        <taxon>Bacteria</taxon>
        <taxon>Bacillati</taxon>
        <taxon>Bacillota</taxon>
        <taxon>Bacilli</taxon>
        <taxon>Bacillales</taxon>
        <taxon>Bacillaceae</taxon>
        <taxon>Lysinibacillus</taxon>
    </lineage>
</organism>
<feature type="transmembrane region" description="Helical" evidence="3">
    <location>
        <begin position="191"/>
        <end position="207"/>
    </location>
</feature>
<accession>A0ABV2PDM4</accession>
<feature type="transmembrane region" description="Helical" evidence="3">
    <location>
        <begin position="264"/>
        <end position="282"/>
    </location>
</feature>
<feature type="transmembrane region" description="Helical" evidence="3">
    <location>
        <begin position="374"/>
        <end position="390"/>
    </location>
</feature>
<evidence type="ECO:0000313" key="5">
    <source>
        <dbReference type="Proteomes" id="UP001549363"/>
    </source>
</evidence>
<dbReference type="PANTHER" id="PTHR38434:SF1">
    <property type="entry name" value="BLL2549 PROTEIN"/>
    <property type="match status" value="1"/>
</dbReference>
<dbReference type="Proteomes" id="UP001549363">
    <property type="component" value="Unassembled WGS sequence"/>
</dbReference>
<keyword evidence="3" id="KW-0812">Transmembrane</keyword>
<name>A0ABV2PDM4_9BACI</name>
<keyword evidence="1" id="KW-0175">Coiled coil</keyword>
<feature type="coiled-coil region" evidence="1">
    <location>
        <begin position="2"/>
        <end position="29"/>
    </location>
</feature>
<feature type="transmembrane region" description="Helical" evidence="3">
    <location>
        <begin position="460"/>
        <end position="478"/>
    </location>
</feature>
<feature type="transmembrane region" description="Helical" evidence="3">
    <location>
        <begin position="320"/>
        <end position="339"/>
    </location>
</feature>
<dbReference type="RefSeq" id="WP_354470710.1">
    <property type="nucleotide sequence ID" value="NZ_JBEPSB010000001.1"/>
</dbReference>
<feature type="transmembrane region" description="Helical" evidence="3">
    <location>
        <begin position="111"/>
        <end position="128"/>
    </location>
</feature>
<feature type="transmembrane region" description="Helical" evidence="3">
    <location>
        <begin position="239"/>
        <end position="258"/>
    </location>
</feature>
<feature type="transmembrane region" description="Helical" evidence="3">
    <location>
        <begin position="397"/>
        <end position="413"/>
    </location>
</feature>
<feature type="transmembrane region" description="Helical" evidence="3">
    <location>
        <begin position="612"/>
        <end position="632"/>
    </location>
</feature>
<proteinExistence type="predicted"/>
<dbReference type="PANTHER" id="PTHR38434">
    <property type="entry name" value="BLL2549 PROTEIN"/>
    <property type="match status" value="1"/>
</dbReference>
<protein>
    <recommendedName>
        <fullName evidence="6">DUF2339 domain-containing protein</fullName>
    </recommendedName>
</protein>
<feature type="transmembrane region" description="Helical" evidence="3">
    <location>
        <begin position="490"/>
        <end position="508"/>
    </location>
</feature>
<feature type="region of interest" description="Disordered" evidence="2">
    <location>
        <begin position="37"/>
        <end position="62"/>
    </location>
</feature>
<feature type="transmembrane region" description="Helical" evidence="3">
    <location>
        <begin position="419"/>
        <end position="440"/>
    </location>
</feature>
<gene>
    <name evidence="4" type="ORF">ABIA69_000179</name>
</gene>
<evidence type="ECO:0008006" key="6">
    <source>
        <dbReference type="Google" id="ProtNLM"/>
    </source>
</evidence>